<name>A0ABT1PUP5_9ACTN</name>
<keyword evidence="2" id="KW-1185">Reference proteome</keyword>
<evidence type="ECO:0000313" key="2">
    <source>
        <dbReference type="Proteomes" id="UP001057702"/>
    </source>
</evidence>
<comment type="caution">
    <text evidence="1">The sequence shown here is derived from an EMBL/GenBank/DDBJ whole genome shotgun (WGS) entry which is preliminary data.</text>
</comment>
<accession>A0ABT1PUP5</accession>
<sequence length="69" mass="7685">MDQKTQQTASEDRTARPAPAVCARCGATSDNLPITWTCSVEGGVRLYFCDHCGRTHLRSIEGRLDSAWW</sequence>
<dbReference type="Proteomes" id="UP001057702">
    <property type="component" value="Unassembled WGS sequence"/>
</dbReference>
<proteinExistence type="predicted"/>
<dbReference type="EMBL" id="JANFNG010000003">
    <property type="protein sequence ID" value="MCQ4080257.1"/>
    <property type="molecule type" value="Genomic_DNA"/>
</dbReference>
<reference evidence="1" key="1">
    <citation type="submission" date="2022-06" db="EMBL/GenBank/DDBJ databases">
        <title>Draft genome sequence of Streptomyces sp. RB6PN25 isolated from peat swamp forest in Thailand.</title>
        <authorList>
            <person name="Duangmal K."/>
            <person name="Klaysubun C."/>
        </authorList>
    </citation>
    <scope>NUCLEOTIDE SEQUENCE</scope>
    <source>
        <strain evidence="1">RB6PN25</strain>
    </source>
</reference>
<organism evidence="1 2">
    <name type="scientific">Streptomyces humicola</name>
    <dbReference type="NCBI Taxonomy" id="2953240"/>
    <lineage>
        <taxon>Bacteria</taxon>
        <taxon>Bacillati</taxon>
        <taxon>Actinomycetota</taxon>
        <taxon>Actinomycetes</taxon>
        <taxon>Kitasatosporales</taxon>
        <taxon>Streptomycetaceae</taxon>
        <taxon>Streptomyces</taxon>
    </lineage>
</organism>
<evidence type="ECO:0000313" key="1">
    <source>
        <dbReference type="EMBL" id="MCQ4080257.1"/>
    </source>
</evidence>
<dbReference type="RefSeq" id="WP_255919142.1">
    <property type="nucleotide sequence ID" value="NZ_JANFNG010000003.1"/>
</dbReference>
<protein>
    <submittedName>
        <fullName evidence="1">Uncharacterized protein</fullName>
    </submittedName>
</protein>
<gene>
    <name evidence="1" type="ORF">NGB36_06510</name>
</gene>